<name>A0ABV9JGF1_9GAMM</name>
<dbReference type="EMBL" id="JBHSGB010000001">
    <property type="protein sequence ID" value="MFC4653747.1"/>
    <property type="molecule type" value="Genomic_DNA"/>
</dbReference>
<evidence type="ECO:0000313" key="1">
    <source>
        <dbReference type="EMBL" id="MFC4653747.1"/>
    </source>
</evidence>
<protein>
    <submittedName>
        <fullName evidence="1">Uncharacterized protein</fullName>
    </submittedName>
</protein>
<evidence type="ECO:0000313" key="2">
    <source>
        <dbReference type="Proteomes" id="UP001595962"/>
    </source>
</evidence>
<keyword evidence="2" id="KW-1185">Reference proteome</keyword>
<organism evidence="1 2">
    <name type="scientific">Rheinheimera marina</name>
    <dbReference type="NCBI Taxonomy" id="1774958"/>
    <lineage>
        <taxon>Bacteria</taxon>
        <taxon>Pseudomonadati</taxon>
        <taxon>Pseudomonadota</taxon>
        <taxon>Gammaproteobacteria</taxon>
        <taxon>Chromatiales</taxon>
        <taxon>Chromatiaceae</taxon>
        <taxon>Rheinheimera</taxon>
    </lineage>
</organism>
<dbReference type="RefSeq" id="WP_377331261.1">
    <property type="nucleotide sequence ID" value="NZ_JBHSGB010000001.1"/>
</dbReference>
<comment type="caution">
    <text evidence="1">The sequence shown here is derived from an EMBL/GenBank/DDBJ whole genome shotgun (WGS) entry which is preliminary data.</text>
</comment>
<reference evidence="2" key="1">
    <citation type="journal article" date="2019" name="Int. J. Syst. Evol. Microbiol.">
        <title>The Global Catalogue of Microorganisms (GCM) 10K type strain sequencing project: providing services to taxonomists for standard genome sequencing and annotation.</title>
        <authorList>
            <consortium name="The Broad Institute Genomics Platform"/>
            <consortium name="The Broad Institute Genome Sequencing Center for Infectious Disease"/>
            <person name="Wu L."/>
            <person name="Ma J."/>
        </authorList>
    </citation>
    <scope>NUCLEOTIDE SEQUENCE [LARGE SCALE GENOMIC DNA]</scope>
    <source>
        <strain evidence="2">DT28</strain>
    </source>
</reference>
<dbReference type="Proteomes" id="UP001595962">
    <property type="component" value="Unassembled WGS sequence"/>
</dbReference>
<proteinExistence type="predicted"/>
<sequence>MLASPPTAMEQWVELVEVHLMDAEAPFFATEAGALNDEMTGVSGIGVLDVAILLFASSIL</sequence>
<gene>
    <name evidence="1" type="ORF">ACFO3I_01785</name>
</gene>
<accession>A0ABV9JGF1</accession>